<keyword evidence="2" id="KW-1185">Reference proteome</keyword>
<dbReference type="RefSeq" id="WP_185061747.1">
    <property type="nucleotide sequence ID" value="NZ_BAABJP010000008.1"/>
</dbReference>
<sequence>MNGVYRLTSLDLDGPDHELDPLGELVGDAELVGLGESVHTSGGFYRAKHRVFAYLVRRHGFRALAIESSWQDAERIGRYLATGEGDPAEVTARGLYPVWACAEMVGQVRWMRRWNVEHPDDPLSLFGFDVQQPEEDRDALVGRATEPPGVQAREDGMAEALRVLREHRAGGRRTVVWAHNGHLAHATHRAGLRGYWMGAVRGMGTLLREELGDRYRAVALTGSHVATRWPGKDVEPNDGRDTRSRSFDARLRRFGSPYVIVDPAAAEPARGLFGRPRKEWFGRPDQVRIAVREQFAAVLYLAESPAMTPL</sequence>
<dbReference type="Gene3D" id="3.30.1870.10">
    <property type="entry name" value="EreA-like, domain 2"/>
    <property type="match status" value="1"/>
</dbReference>
<dbReference type="Gene3D" id="3.40.1660.10">
    <property type="entry name" value="EreA-like (biosynthetic domain)"/>
    <property type="match status" value="1"/>
</dbReference>
<dbReference type="PANTHER" id="PTHR31299:SF0">
    <property type="entry name" value="ESTERASE, PUTATIVE (AFU_ORTHOLOGUE AFUA_1G05850)-RELATED"/>
    <property type="match status" value="1"/>
</dbReference>
<evidence type="ECO:0000313" key="1">
    <source>
        <dbReference type="EMBL" id="GAA5153661.1"/>
    </source>
</evidence>
<dbReference type="PANTHER" id="PTHR31299">
    <property type="entry name" value="ESTERASE, PUTATIVE (AFU_ORTHOLOGUE AFUA_1G05850)-RELATED"/>
    <property type="match status" value="1"/>
</dbReference>
<dbReference type="Pfam" id="PF05139">
    <property type="entry name" value="Erythro_esteras"/>
    <property type="match status" value="2"/>
</dbReference>
<reference evidence="2" key="1">
    <citation type="journal article" date="2019" name="Int. J. Syst. Evol. Microbiol.">
        <title>The Global Catalogue of Microorganisms (GCM) 10K type strain sequencing project: providing services to taxonomists for standard genome sequencing and annotation.</title>
        <authorList>
            <consortium name="The Broad Institute Genomics Platform"/>
            <consortium name="The Broad Institute Genome Sequencing Center for Infectious Disease"/>
            <person name="Wu L."/>
            <person name="Ma J."/>
        </authorList>
    </citation>
    <scope>NUCLEOTIDE SEQUENCE [LARGE SCALE GENOMIC DNA]</scope>
    <source>
        <strain evidence="2">JCM 18303</strain>
    </source>
</reference>
<dbReference type="InterPro" id="IPR007815">
    <property type="entry name" value="Emycin_Estase"/>
</dbReference>
<organism evidence="1 2">
    <name type="scientific">Pseudonocardia eucalypti</name>
    <dbReference type="NCBI Taxonomy" id="648755"/>
    <lineage>
        <taxon>Bacteria</taxon>
        <taxon>Bacillati</taxon>
        <taxon>Actinomycetota</taxon>
        <taxon>Actinomycetes</taxon>
        <taxon>Pseudonocardiales</taxon>
        <taxon>Pseudonocardiaceae</taxon>
        <taxon>Pseudonocardia</taxon>
    </lineage>
</organism>
<evidence type="ECO:0008006" key="3">
    <source>
        <dbReference type="Google" id="ProtNLM"/>
    </source>
</evidence>
<proteinExistence type="predicted"/>
<protein>
    <recommendedName>
        <fullName evidence="3">Erythromycin esterase</fullName>
    </recommendedName>
</protein>
<comment type="caution">
    <text evidence="1">The sequence shown here is derived from an EMBL/GenBank/DDBJ whole genome shotgun (WGS) entry which is preliminary data.</text>
</comment>
<accession>A0ABP9PX14</accession>
<dbReference type="CDD" id="cd14728">
    <property type="entry name" value="Ere-like"/>
    <property type="match status" value="1"/>
</dbReference>
<dbReference type="EMBL" id="BAABJP010000008">
    <property type="protein sequence ID" value="GAA5153661.1"/>
    <property type="molecule type" value="Genomic_DNA"/>
</dbReference>
<name>A0ABP9PX14_9PSEU</name>
<evidence type="ECO:0000313" key="2">
    <source>
        <dbReference type="Proteomes" id="UP001428817"/>
    </source>
</evidence>
<dbReference type="Proteomes" id="UP001428817">
    <property type="component" value="Unassembled WGS sequence"/>
</dbReference>
<dbReference type="SUPFAM" id="SSF159501">
    <property type="entry name" value="EreA/ChaN-like"/>
    <property type="match status" value="1"/>
</dbReference>
<dbReference type="InterPro" id="IPR052036">
    <property type="entry name" value="Hydrolase/PRTase-associated"/>
</dbReference>
<gene>
    <name evidence="1" type="ORF">GCM10023321_24260</name>
</gene>